<sequence>METTKIDLKLTIQEMKKKFGTPFFIFDETKLKKQYNLIRQAVPNEVSIYYSMKSNPNPTICKLLLDEGASIEVASIGEYRSLQDLGVQHQTIFTGPGKSRAEVRTVLENGILCINAESLQEIKVIQEEAKKLGITAPIALRVNPNLSSKGSRMISAGLPSQFGIDEDQIEKVIEHLLAFENVQLKGLHVYQGTQNFNLVSHEEAIKKMFSLVRWVQDRFEIELSLLGLGGGFGVPAFLEEKPFDIRSYGAILGRELKGNEDLNLQLVYIESGRFITSEMGAYVTEVLYTKKSHDKNYAILDGGTHHRAFSSLMGRNFKQPLPVSVIKKNAAGLEHKAKEEQRYTLVGKLCTPTDIIQSGVVLPEVDPEDLIIFPNSGAYGLSCGNVHFLSHEIPREYLLQKDGEISDVSWL</sequence>
<dbReference type="InterPro" id="IPR029066">
    <property type="entry name" value="PLP-binding_barrel"/>
</dbReference>
<dbReference type="SUPFAM" id="SSF51419">
    <property type="entry name" value="PLP-binding barrel"/>
    <property type="match status" value="1"/>
</dbReference>
<proteinExistence type="predicted"/>
<reference evidence="4 5" key="1">
    <citation type="submission" date="2020-08" db="EMBL/GenBank/DDBJ databases">
        <title>A Genomic Blueprint of the Chicken Gut Microbiome.</title>
        <authorList>
            <person name="Gilroy R."/>
            <person name="Ravi A."/>
            <person name="Getino M."/>
            <person name="Pursley I."/>
            <person name="Horton D.L."/>
            <person name="Alikhan N.-F."/>
            <person name="Baker D."/>
            <person name="Gharbi K."/>
            <person name="Hall N."/>
            <person name="Watson M."/>
            <person name="Adriaenssens E.M."/>
            <person name="Foster-Nyarko E."/>
            <person name="Jarju S."/>
            <person name="Secka A."/>
            <person name="Antonio M."/>
            <person name="Oren A."/>
            <person name="Chaudhuri R."/>
            <person name="La Ragione R.M."/>
            <person name="Hildebrand F."/>
            <person name="Pallen M.J."/>
        </authorList>
    </citation>
    <scope>NUCLEOTIDE SEQUENCE [LARGE SCALE GENOMIC DNA]</scope>
    <source>
        <strain evidence="4 5">Sa2CUA10</strain>
    </source>
</reference>
<evidence type="ECO:0000313" key="4">
    <source>
        <dbReference type="EMBL" id="MBD7962752.1"/>
    </source>
</evidence>
<dbReference type="Proteomes" id="UP000603641">
    <property type="component" value="Unassembled WGS sequence"/>
</dbReference>
<evidence type="ECO:0000259" key="3">
    <source>
        <dbReference type="Pfam" id="PF02784"/>
    </source>
</evidence>
<dbReference type="InterPro" id="IPR000183">
    <property type="entry name" value="Orn/DAP/Arg_de-COase"/>
</dbReference>
<dbReference type="PANTHER" id="PTHR43727">
    <property type="entry name" value="DIAMINOPIMELATE DECARBOXYLASE"/>
    <property type="match status" value="1"/>
</dbReference>
<organism evidence="4 5">
    <name type="scientific">Fictibacillus norfolkensis</name>
    <dbReference type="NCBI Taxonomy" id="2762233"/>
    <lineage>
        <taxon>Bacteria</taxon>
        <taxon>Bacillati</taxon>
        <taxon>Bacillota</taxon>
        <taxon>Bacilli</taxon>
        <taxon>Bacillales</taxon>
        <taxon>Fictibacillaceae</taxon>
        <taxon>Fictibacillus</taxon>
    </lineage>
</organism>
<comment type="cofactor">
    <cofactor evidence="1">
        <name>pyridoxal 5'-phosphate</name>
        <dbReference type="ChEBI" id="CHEBI:597326"/>
    </cofactor>
</comment>
<dbReference type="RefSeq" id="WP_191752054.1">
    <property type="nucleotide sequence ID" value="NZ_JACSQM010000001.1"/>
</dbReference>
<evidence type="ECO:0000313" key="5">
    <source>
        <dbReference type="Proteomes" id="UP000603641"/>
    </source>
</evidence>
<dbReference type="PANTHER" id="PTHR43727:SF2">
    <property type="entry name" value="GROUP IV DECARBOXYLASE"/>
    <property type="match status" value="1"/>
</dbReference>
<dbReference type="InterPro" id="IPR009006">
    <property type="entry name" value="Ala_racemase/Decarboxylase_C"/>
</dbReference>
<evidence type="ECO:0000256" key="1">
    <source>
        <dbReference type="ARBA" id="ARBA00001933"/>
    </source>
</evidence>
<keyword evidence="2" id="KW-0663">Pyridoxal phosphate</keyword>
<gene>
    <name evidence="4" type="ORF">H9648_01710</name>
</gene>
<dbReference type="Gene3D" id="2.40.37.10">
    <property type="entry name" value="Lyase, Ornithine Decarboxylase, Chain A, domain 1"/>
    <property type="match status" value="1"/>
</dbReference>
<protein>
    <submittedName>
        <fullName evidence="4">Alanine racemase</fullName>
    </submittedName>
</protein>
<dbReference type="Gene3D" id="3.20.20.10">
    <property type="entry name" value="Alanine racemase"/>
    <property type="match status" value="1"/>
</dbReference>
<dbReference type="InterPro" id="IPR022644">
    <property type="entry name" value="De-COase2_N"/>
</dbReference>
<evidence type="ECO:0000256" key="2">
    <source>
        <dbReference type="ARBA" id="ARBA00022898"/>
    </source>
</evidence>
<dbReference type="EMBL" id="JACSQM010000001">
    <property type="protein sequence ID" value="MBD7962752.1"/>
    <property type="molecule type" value="Genomic_DNA"/>
</dbReference>
<dbReference type="SUPFAM" id="SSF50621">
    <property type="entry name" value="Alanine racemase C-terminal domain-like"/>
    <property type="match status" value="1"/>
</dbReference>
<accession>A0ABR8SGY7</accession>
<dbReference type="Pfam" id="PF02784">
    <property type="entry name" value="Orn_Arg_deC_N"/>
    <property type="match status" value="1"/>
</dbReference>
<keyword evidence="5" id="KW-1185">Reference proteome</keyword>
<comment type="caution">
    <text evidence="4">The sequence shown here is derived from an EMBL/GenBank/DDBJ whole genome shotgun (WGS) entry which is preliminary data.</text>
</comment>
<feature type="domain" description="Orn/DAP/Arg decarboxylase 2 N-terminal" evidence="3">
    <location>
        <begin position="30"/>
        <end position="276"/>
    </location>
</feature>
<name>A0ABR8SGY7_9BACL</name>
<dbReference type="PRINTS" id="PR01179">
    <property type="entry name" value="ODADCRBXLASE"/>
</dbReference>